<dbReference type="GO" id="GO:0005777">
    <property type="term" value="C:peroxisome"/>
    <property type="evidence" value="ECO:0007669"/>
    <property type="project" value="TreeGrafter"/>
</dbReference>
<evidence type="ECO:0000313" key="2">
    <source>
        <dbReference type="EMBL" id="KUI68595.1"/>
    </source>
</evidence>
<dbReference type="SMART" id="SM01060">
    <property type="entry name" value="Catalase"/>
    <property type="match status" value="1"/>
</dbReference>
<evidence type="ECO:0000259" key="1">
    <source>
        <dbReference type="SMART" id="SM01060"/>
    </source>
</evidence>
<dbReference type="InterPro" id="IPR011614">
    <property type="entry name" value="Catalase_core"/>
</dbReference>
<gene>
    <name evidence="2" type="ORF">VM1G_03846</name>
</gene>
<dbReference type="Gene3D" id="2.40.180.10">
    <property type="entry name" value="Catalase core domain"/>
    <property type="match status" value="2"/>
</dbReference>
<dbReference type="GO" id="GO:0042542">
    <property type="term" value="P:response to hydrogen peroxide"/>
    <property type="evidence" value="ECO:0007669"/>
    <property type="project" value="TreeGrafter"/>
</dbReference>
<proteinExistence type="predicted"/>
<dbReference type="GO" id="GO:0004096">
    <property type="term" value="F:catalase activity"/>
    <property type="evidence" value="ECO:0007669"/>
    <property type="project" value="InterPro"/>
</dbReference>
<sequence length="348" mass="37562">MSPIRDLGACFEPRSHFDLVFGVGFQMSLINLRLFALTSLPLAAYRLPLAEDALVNKRCVTDARGPHARGLLLNGTFTPTEEARSLSTAPHLNNPHTPITARFSDAAGDPGQAETEAGNKPKGLAALAFFKASRDGALAGYLPAHPKARAFLKLPSPSPASFATARFFGVNAVKLVDGGGRATLVRYRVEPAAGVRSLSDEEASAESPTYLVDGVPGLIGQGPIAYRLTAQVAAEDDVTDDCTVRWPESRRVVELGWISLEGIVKDSDEEEKHIRKRYCFQVPRNTSMFLQPVSTVAAQPAAKQPSKPDRYMFDPLPKGVPGLEPSGDPLLDVRSLVYRMSARERGAL</sequence>
<dbReference type="SMR" id="A0A194VXR2"/>
<organism evidence="2 3">
    <name type="scientific">Cytospora mali</name>
    <name type="common">Apple Valsa canker fungus</name>
    <name type="synonym">Valsa mali</name>
    <dbReference type="NCBI Taxonomy" id="578113"/>
    <lineage>
        <taxon>Eukaryota</taxon>
        <taxon>Fungi</taxon>
        <taxon>Dikarya</taxon>
        <taxon>Ascomycota</taxon>
        <taxon>Pezizomycotina</taxon>
        <taxon>Sordariomycetes</taxon>
        <taxon>Sordariomycetidae</taxon>
        <taxon>Diaporthales</taxon>
        <taxon>Cytosporaceae</taxon>
        <taxon>Cytospora</taxon>
    </lineage>
</organism>
<dbReference type="PANTHER" id="PTHR11465">
    <property type="entry name" value="CATALASE"/>
    <property type="match status" value="1"/>
</dbReference>
<feature type="domain" description="Catalase core" evidence="1">
    <location>
        <begin position="20"/>
        <end position="332"/>
    </location>
</feature>
<keyword evidence="3" id="KW-1185">Reference proteome</keyword>
<keyword evidence="2" id="KW-0560">Oxidoreductase</keyword>
<evidence type="ECO:0000313" key="3">
    <source>
        <dbReference type="Proteomes" id="UP000078559"/>
    </source>
</evidence>
<dbReference type="PROSITE" id="PS51402">
    <property type="entry name" value="CATALASE_3"/>
    <property type="match status" value="1"/>
</dbReference>
<dbReference type="GO" id="GO:0020037">
    <property type="term" value="F:heme binding"/>
    <property type="evidence" value="ECO:0007669"/>
    <property type="project" value="InterPro"/>
</dbReference>
<dbReference type="GO" id="GO:0042744">
    <property type="term" value="P:hydrogen peroxide catabolic process"/>
    <property type="evidence" value="ECO:0007669"/>
    <property type="project" value="TreeGrafter"/>
</dbReference>
<dbReference type="InterPro" id="IPR020835">
    <property type="entry name" value="Catalase_sf"/>
</dbReference>
<dbReference type="EMBL" id="CM003101">
    <property type="protein sequence ID" value="KUI68595.1"/>
    <property type="molecule type" value="Genomic_DNA"/>
</dbReference>
<dbReference type="SUPFAM" id="SSF56634">
    <property type="entry name" value="Heme-dependent catalase-like"/>
    <property type="match status" value="2"/>
</dbReference>
<accession>A0A194VXR2</accession>
<dbReference type="PRINTS" id="PR00067">
    <property type="entry name" value="CATALASE"/>
</dbReference>
<reference evidence="2" key="1">
    <citation type="submission" date="2014-12" db="EMBL/GenBank/DDBJ databases">
        <title>Genome Sequence of Valsa Canker Pathogens Uncovers a Specific Adaption of Colonization on Woody Bark.</title>
        <authorList>
            <person name="Yin Z."/>
            <person name="Liu H."/>
            <person name="Gao X."/>
            <person name="Li Z."/>
            <person name="Song N."/>
            <person name="Ke X."/>
            <person name="Dai Q."/>
            <person name="Wu Y."/>
            <person name="Sun Y."/>
            <person name="Xu J.-R."/>
            <person name="Kang Z.K."/>
            <person name="Wang L."/>
            <person name="Huang L."/>
        </authorList>
    </citation>
    <scope>NUCLEOTIDE SEQUENCE [LARGE SCALE GENOMIC DNA]</scope>
    <source>
        <strain evidence="2">03-8</strain>
    </source>
</reference>
<dbReference type="OrthoDB" id="2379805at2759"/>
<dbReference type="AlphaFoldDB" id="A0A194VXR2"/>
<dbReference type="PANTHER" id="PTHR11465:SF62">
    <property type="entry name" value="CATALASE T"/>
    <property type="match status" value="1"/>
</dbReference>
<keyword evidence="2" id="KW-0575">Peroxidase</keyword>
<dbReference type="InterPro" id="IPR018028">
    <property type="entry name" value="Catalase"/>
</dbReference>
<dbReference type="Proteomes" id="UP000078559">
    <property type="component" value="Chromosome 4"/>
</dbReference>
<dbReference type="GO" id="GO:0005739">
    <property type="term" value="C:mitochondrion"/>
    <property type="evidence" value="ECO:0007669"/>
    <property type="project" value="TreeGrafter"/>
</dbReference>
<name>A0A194VXR2_CYTMA</name>
<protein>
    <submittedName>
        <fullName evidence="2">Catalase-related peroxidase</fullName>
    </submittedName>
</protein>